<dbReference type="AlphaFoldDB" id="A0A0D6L7I0"/>
<feature type="compositionally biased region" description="Basic and acidic residues" evidence="1">
    <location>
        <begin position="101"/>
        <end position="114"/>
    </location>
</feature>
<feature type="compositionally biased region" description="Basic and acidic residues" evidence="1">
    <location>
        <begin position="333"/>
        <end position="355"/>
    </location>
</feature>
<feature type="compositionally biased region" description="Low complexity" evidence="1">
    <location>
        <begin position="62"/>
        <end position="72"/>
    </location>
</feature>
<feature type="region of interest" description="Disordered" evidence="1">
    <location>
        <begin position="407"/>
        <end position="430"/>
    </location>
</feature>
<evidence type="ECO:0000313" key="2">
    <source>
        <dbReference type="EMBL" id="EPB67710.1"/>
    </source>
</evidence>
<accession>A0A0D6L7I0</accession>
<evidence type="ECO:0000256" key="1">
    <source>
        <dbReference type="SAM" id="MobiDB-lite"/>
    </source>
</evidence>
<feature type="compositionally biased region" description="Basic and acidic residues" evidence="1">
    <location>
        <begin position="272"/>
        <end position="293"/>
    </location>
</feature>
<evidence type="ECO:0000313" key="3">
    <source>
        <dbReference type="Proteomes" id="UP000054495"/>
    </source>
</evidence>
<feature type="compositionally biased region" description="Polar residues" evidence="1">
    <location>
        <begin position="303"/>
        <end position="313"/>
    </location>
</feature>
<sequence>MSYTSRYSSSYASRFGDTSTRSSDSTTRYGDYSSRYGSRSDYSSRYRDYSGRKSGKDLDGEYGSQTSSYSSRYKSRLYGEDDNLSKKDEANFETEEAPEILPKEEETNLERKQITDYSSRISGKDPDEEYGSRTSSYSSRYKSKLYGEDDNLSKKDEANFETKEAPEILPKKEETNLERKQIKDYSSRISGKDPDEEYGSRTSSYSSRYKSRLYGEDDDLPRKGANFESEEAPEILPKEEELNLEGKQVPRILTKKKEVNFESEQEPEIPSEEEKNNFGSKEVSEISRVKEISSEDEEIQEITVASPTAGGTENDSDDTDGSEVKSDALGGDEIYHDAEVKSNRYGDNEEERSITPRDQQGAITLRGNCSCEPGQYAQSATTLSHYHYFQHQHKVETEDEYPRMVVNSPESAESPEPLDDVEKEAENVESLPTPKRSLVKVPLYSFLPGVGGVTINASFFRNGNRLLQSRLLFQPAHVVLNQT</sequence>
<feature type="compositionally biased region" description="Basic and acidic residues" evidence="1">
    <location>
        <begin position="77"/>
        <end position="90"/>
    </location>
</feature>
<feature type="compositionally biased region" description="Acidic residues" evidence="1">
    <location>
        <begin position="261"/>
        <end position="271"/>
    </location>
</feature>
<name>A0A0D6L7I0_9BILA</name>
<dbReference type="Proteomes" id="UP000054495">
    <property type="component" value="Unassembled WGS sequence"/>
</dbReference>
<proteinExistence type="predicted"/>
<protein>
    <submittedName>
        <fullName evidence="2">Uncharacterized protein</fullName>
    </submittedName>
</protein>
<reference evidence="2 3" key="1">
    <citation type="submission" date="2013-05" db="EMBL/GenBank/DDBJ databases">
        <title>Draft genome of the parasitic nematode Anyclostoma ceylanicum.</title>
        <authorList>
            <person name="Mitreva M."/>
        </authorList>
    </citation>
    <scope>NUCLEOTIDE SEQUENCE [LARGE SCALE GENOMIC DNA]</scope>
</reference>
<organism evidence="2 3">
    <name type="scientific">Ancylostoma ceylanicum</name>
    <dbReference type="NCBI Taxonomy" id="53326"/>
    <lineage>
        <taxon>Eukaryota</taxon>
        <taxon>Metazoa</taxon>
        <taxon>Ecdysozoa</taxon>
        <taxon>Nematoda</taxon>
        <taxon>Chromadorea</taxon>
        <taxon>Rhabditida</taxon>
        <taxon>Rhabditina</taxon>
        <taxon>Rhabditomorpha</taxon>
        <taxon>Strongyloidea</taxon>
        <taxon>Ancylostomatidae</taxon>
        <taxon>Ancylostomatinae</taxon>
        <taxon>Ancylostoma</taxon>
    </lineage>
</organism>
<feature type="compositionally biased region" description="Basic and acidic residues" evidence="1">
    <location>
        <begin position="145"/>
        <end position="193"/>
    </location>
</feature>
<feature type="region of interest" description="Disordered" evidence="1">
    <location>
        <begin position="1"/>
        <end position="361"/>
    </location>
</feature>
<feature type="compositionally biased region" description="Low complexity" evidence="1">
    <location>
        <begin position="1"/>
        <end position="41"/>
    </location>
</feature>
<dbReference type="EMBL" id="KE125597">
    <property type="protein sequence ID" value="EPB67710.1"/>
    <property type="molecule type" value="Genomic_DNA"/>
</dbReference>
<gene>
    <name evidence="2" type="ORF">ANCCEY_13200</name>
</gene>
<feature type="compositionally biased region" description="Basic and acidic residues" evidence="1">
    <location>
        <begin position="42"/>
        <end position="59"/>
    </location>
</feature>
<keyword evidence="3" id="KW-1185">Reference proteome</keyword>